<dbReference type="VEuPathDB" id="VectorBase:HLOH_060803"/>
<protein>
    <recommendedName>
        <fullName evidence="9">Organic cation/carnitine transporter</fullName>
    </recommendedName>
</protein>
<feature type="region of interest" description="Disordered" evidence="5">
    <location>
        <begin position="484"/>
        <end position="524"/>
    </location>
</feature>
<feature type="transmembrane region" description="Helical" evidence="6">
    <location>
        <begin position="285"/>
        <end position="303"/>
    </location>
</feature>
<gene>
    <name evidence="7" type="ORF">HPB48_019028</name>
</gene>
<dbReference type="OrthoDB" id="6100430at2759"/>
<evidence type="ECO:0000313" key="7">
    <source>
        <dbReference type="EMBL" id="KAH9360516.1"/>
    </source>
</evidence>
<keyword evidence="4 6" id="KW-0472">Membrane</keyword>
<comment type="caution">
    <text evidence="7">The sequence shown here is derived from an EMBL/GenBank/DDBJ whole genome shotgun (WGS) entry which is preliminary data.</text>
</comment>
<dbReference type="EMBL" id="JABSTR010000001">
    <property type="protein sequence ID" value="KAH9360516.1"/>
    <property type="molecule type" value="Genomic_DNA"/>
</dbReference>
<keyword evidence="2 6" id="KW-0812">Transmembrane</keyword>
<feature type="transmembrane region" description="Helical" evidence="6">
    <location>
        <begin position="167"/>
        <end position="187"/>
    </location>
</feature>
<dbReference type="InterPro" id="IPR036259">
    <property type="entry name" value="MFS_trans_sf"/>
</dbReference>
<feature type="transmembrane region" description="Helical" evidence="6">
    <location>
        <begin position="140"/>
        <end position="160"/>
    </location>
</feature>
<proteinExistence type="predicted"/>
<feature type="transmembrane region" description="Helical" evidence="6">
    <location>
        <begin position="430"/>
        <end position="451"/>
    </location>
</feature>
<feature type="transmembrane region" description="Helical" evidence="6">
    <location>
        <begin position="365"/>
        <end position="389"/>
    </location>
</feature>
<dbReference type="GO" id="GO:0022857">
    <property type="term" value="F:transmembrane transporter activity"/>
    <property type="evidence" value="ECO:0007669"/>
    <property type="project" value="InterPro"/>
</dbReference>
<evidence type="ECO:0000256" key="1">
    <source>
        <dbReference type="ARBA" id="ARBA00004141"/>
    </source>
</evidence>
<keyword evidence="8" id="KW-1185">Reference proteome</keyword>
<sequence length="524" mass="57400">MDHWCKQPAAYANLSAAEWKELAVPLGEDGTYSRCSMRDPPEPSNISSRVVPCTAWDYNLTQYGTNAVSEWNLVCDRRWLVPFAEFVYHAINVVWLPVTGNVADGVGRQTVAYVLAVALLVAGFASTLTSSFVVFVTLRIVVSSTSTSLLVVTFVLLYEVCTHKRRFLFWTLATGLPSFAIPIVFSAADVYRLSFTTMHLVLMVPTMLLVFIVYTVDESPAWLLGVSRTKNAEKVALRASCMNRVPFNEFREAFRSQLRSIRRGFRVYADGDNFTFCSPPFRVRAFLILFVWAATLFSVNVTITASPRIGVYATWASLLGAMPAYVTTYLIVLCVGVKWTGVASALTYSLSAAALAVTYTTDETVLGAVLVVASRLAFNTTALVAHFLAASLFPTTVRCTAVSFAVATGKLAAAVAVVSVKLLSPQRWDLAHYAVSVVMAFACIATEWLPVTTARAPKQKSCEAHPGPDEVGGVALHQRIRASPVALPKEKVHRKHHSEVERDVVPEKHASRQSRRSSTSSVAH</sequence>
<comment type="subcellular location">
    <subcellularLocation>
        <location evidence="1">Membrane</location>
        <topology evidence="1">Multi-pass membrane protein</topology>
    </subcellularLocation>
</comment>
<feature type="transmembrane region" description="Helical" evidence="6">
    <location>
        <begin position="339"/>
        <end position="359"/>
    </location>
</feature>
<dbReference type="PANTHER" id="PTHR24064">
    <property type="entry name" value="SOLUTE CARRIER FAMILY 22 MEMBER"/>
    <property type="match status" value="1"/>
</dbReference>
<evidence type="ECO:0008006" key="9">
    <source>
        <dbReference type="Google" id="ProtNLM"/>
    </source>
</evidence>
<dbReference type="SUPFAM" id="SSF103473">
    <property type="entry name" value="MFS general substrate transporter"/>
    <property type="match status" value="1"/>
</dbReference>
<keyword evidence="3 6" id="KW-1133">Transmembrane helix</keyword>
<dbReference type="Gene3D" id="1.20.1250.20">
    <property type="entry name" value="MFS general substrate transporter like domains"/>
    <property type="match status" value="2"/>
</dbReference>
<evidence type="ECO:0000256" key="5">
    <source>
        <dbReference type="SAM" id="MobiDB-lite"/>
    </source>
</evidence>
<organism evidence="7 8">
    <name type="scientific">Haemaphysalis longicornis</name>
    <name type="common">Bush tick</name>
    <dbReference type="NCBI Taxonomy" id="44386"/>
    <lineage>
        <taxon>Eukaryota</taxon>
        <taxon>Metazoa</taxon>
        <taxon>Ecdysozoa</taxon>
        <taxon>Arthropoda</taxon>
        <taxon>Chelicerata</taxon>
        <taxon>Arachnida</taxon>
        <taxon>Acari</taxon>
        <taxon>Parasitiformes</taxon>
        <taxon>Ixodida</taxon>
        <taxon>Ixodoidea</taxon>
        <taxon>Ixodidae</taxon>
        <taxon>Haemaphysalinae</taxon>
        <taxon>Haemaphysalis</taxon>
    </lineage>
</organism>
<evidence type="ECO:0000256" key="6">
    <source>
        <dbReference type="SAM" id="Phobius"/>
    </source>
</evidence>
<name>A0A9J6FEE3_HAELO</name>
<dbReference type="Pfam" id="PF00083">
    <property type="entry name" value="Sugar_tr"/>
    <property type="match status" value="1"/>
</dbReference>
<evidence type="ECO:0000256" key="2">
    <source>
        <dbReference type="ARBA" id="ARBA00022692"/>
    </source>
</evidence>
<feature type="transmembrane region" description="Helical" evidence="6">
    <location>
        <begin position="309"/>
        <end position="332"/>
    </location>
</feature>
<reference evidence="7 8" key="1">
    <citation type="journal article" date="2020" name="Cell">
        <title>Large-Scale Comparative Analyses of Tick Genomes Elucidate Their Genetic Diversity and Vector Capacities.</title>
        <authorList>
            <consortium name="Tick Genome and Microbiome Consortium (TIGMIC)"/>
            <person name="Jia N."/>
            <person name="Wang J."/>
            <person name="Shi W."/>
            <person name="Du L."/>
            <person name="Sun Y."/>
            <person name="Zhan W."/>
            <person name="Jiang J.F."/>
            <person name="Wang Q."/>
            <person name="Zhang B."/>
            <person name="Ji P."/>
            <person name="Bell-Sakyi L."/>
            <person name="Cui X.M."/>
            <person name="Yuan T.T."/>
            <person name="Jiang B.G."/>
            <person name="Yang W.F."/>
            <person name="Lam T.T."/>
            <person name="Chang Q.C."/>
            <person name="Ding S.J."/>
            <person name="Wang X.J."/>
            <person name="Zhu J.G."/>
            <person name="Ruan X.D."/>
            <person name="Zhao L."/>
            <person name="Wei J.T."/>
            <person name="Ye R.Z."/>
            <person name="Que T.C."/>
            <person name="Du C.H."/>
            <person name="Zhou Y.H."/>
            <person name="Cheng J.X."/>
            <person name="Dai P.F."/>
            <person name="Guo W.B."/>
            <person name="Han X.H."/>
            <person name="Huang E.J."/>
            <person name="Li L.F."/>
            <person name="Wei W."/>
            <person name="Gao Y.C."/>
            <person name="Liu J.Z."/>
            <person name="Shao H.Z."/>
            <person name="Wang X."/>
            <person name="Wang C.C."/>
            <person name="Yang T.C."/>
            <person name="Huo Q.B."/>
            <person name="Li W."/>
            <person name="Chen H.Y."/>
            <person name="Chen S.E."/>
            <person name="Zhou L.G."/>
            <person name="Ni X.B."/>
            <person name="Tian J.H."/>
            <person name="Sheng Y."/>
            <person name="Liu T."/>
            <person name="Pan Y.S."/>
            <person name="Xia L.Y."/>
            <person name="Li J."/>
            <person name="Zhao F."/>
            <person name="Cao W.C."/>
        </authorList>
    </citation>
    <scope>NUCLEOTIDE SEQUENCE [LARGE SCALE GENOMIC DNA]</scope>
    <source>
        <strain evidence="7">HaeL-2018</strain>
    </source>
</reference>
<dbReference type="GO" id="GO:0016020">
    <property type="term" value="C:membrane"/>
    <property type="evidence" value="ECO:0007669"/>
    <property type="project" value="UniProtKB-SubCell"/>
</dbReference>
<feature type="transmembrane region" description="Helical" evidence="6">
    <location>
        <begin position="401"/>
        <end position="424"/>
    </location>
</feature>
<feature type="transmembrane region" description="Helical" evidence="6">
    <location>
        <begin position="110"/>
        <end position="134"/>
    </location>
</feature>
<evidence type="ECO:0000256" key="4">
    <source>
        <dbReference type="ARBA" id="ARBA00023136"/>
    </source>
</evidence>
<dbReference type="OMA" id="ACIATEW"/>
<evidence type="ECO:0000256" key="3">
    <source>
        <dbReference type="ARBA" id="ARBA00022989"/>
    </source>
</evidence>
<evidence type="ECO:0000313" key="8">
    <source>
        <dbReference type="Proteomes" id="UP000821853"/>
    </source>
</evidence>
<dbReference type="Proteomes" id="UP000821853">
    <property type="component" value="Chromosome 1"/>
</dbReference>
<accession>A0A9J6FEE3</accession>
<dbReference type="InterPro" id="IPR005828">
    <property type="entry name" value="MFS_sugar_transport-like"/>
</dbReference>
<feature type="compositionally biased region" description="Basic and acidic residues" evidence="5">
    <location>
        <begin position="498"/>
        <end position="510"/>
    </location>
</feature>
<dbReference type="AlphaFoldDB" id="A0A9J6FEE3"/>